<gene>
    <name evidence="2" type="ORF">SAMN04488057_101100</name>
</gene>
<dbReference type="STRING" id="388280.SAMN04488057_101100"/>
<dbReference type="GO" id="GO:0004029">
    <property type="term" value="F:aldehyde dehydrogenase (NAD+) activity"/>
    <property type="evidence" value="ECO:0007669"/>
    <property type="project" value="TreeGrafter"/>
</dbReference>
<dbReference type="InterPro" id="IPR051783">
    <property type="entry name" value="NAD(P)-dependent_oxidoreduct"/>
</dbReference>
<sequence length="336" mass="37905">MEQKSVNLGQQEYLPGKKILITGITGLLGSYLAKKLAGHAELSGLKRAGSSTKLLGDLSEKIKWHEGDITDVELLAEACRDQDLVVHAAGLVSFDDSKKEALLQTNAYATACLVDALLSVGHTKLVFISSVAALGRDDSGVPIDENKKWVNSEWNTPYAISKHLAELEVWRAAQEGLEVMIFNPSVLLGKVTDLRSSSQIYSYVMDENKYYPRGNVNYIDIRDAVDIMVQLMDQGKWNERYIISKESLPYKDFFAEMARVFGKKAPKWPLSHWLSLLLVSWASWMNRFTKNKIPISRQTIRSAQSKIVYDNSKVKKMTGYTFTPFEETLRWALEKT</sequence>
<dbReference type="InterPro" id="IPR036291">
    <property type="entry name" value="NAD(P)-bd_dom_sf"/>
</dbReference>
<dbReference type="SUPFAM" id="SSF51735">
    <property type="entry name" value="NAD(P)-binding Rossmann-fold domains"/>
    <property type="match status" value="1"/>
</dbReference>
<keyword evidence="3" id="KW-1185">Reference proteome</keyword>
<dbReference type="PANTHER" id="PTHR48079:SF6">
    <property type="entry name" value="NAD(P)-BINDING DOMAIN-CONTAINING PROTEIN-RELATED"/>
    <property type="match status" value="1"/>
</dbReference>
<proteinExistence type="predicted"/>
<reference evidence="2 3" key="1">
    <citation type="submission" date="2016-11" db="EMBL/GenBank/DDBJ databases">
        <authorList>
            <person name="Jaros S."/>
            <person name="Januszkiewicz K."/>
            <person name="Wedrychowicz H."/>
        </authorList>
    </citation>
    <scope>NUCLEOTIDE SEQUENCE [LARGE SCALE GENOMIC DNA]</scope>
    <source>
        <strain evidence="2 3">CGMCC 1.6102</strain>
    </source>
</reference>
<dbReference type="Pfam" id="PF01370">
    <property type="entry name" value="Epimerase"/>
    <property type="match status" value="1"/>
</dbReference>
<evidence type="ECO:0000313" key="3">
    <source>
        <dbReference type="Proteomes" id="UP000184513"/>
    </source>
</evidence>
<evidence type="ECO:0000313" key="2">
    <source>
        <dbReference type="EMBL" id="SHM33135.1"/>
    </source>
</evidence>
<dbReference type="Gene3D" id="3.40.50.720">
    <property type="entry name" value="NAD(P)-binding Rossmann-like Domain"/>
    <property type="match status" value="1"/>
</dbReference>
<organism evidence="2 3">
    <name type="scientific">Cyclobacterium lianum</name>
    <dbReference type="NCBI Taxonomy" id="388280"/>
    <lineage>
        <taxon>Bacteria</taxon>
        <taxon>Pseudomonadati</taxon>
        <taxon>Bacteroidota</taxon>
        <taxon>Cytophagia</taxon>
        <taxon>Cytophagales</taxon>
        <taxon>Cyclobacteriaceae</taxon>
        <taxon>Cyclobacterium</taxon>
    </lineage>
</organism>
<evidence type="ECO:0000259" key="1">
    <source>
        <dbReference type="Pfam" id="PF01370"/>
    </source>
</evidence>
<name>A0A1M7HXC9_9BACT</name>
<dbReference type="RefSeq" id="WP_245802745.1">
    <property type="nucleotide sequence ID" value="NZ_FRCY01000001.1"/>
</dbReference>
<dbReference type="Proteomes" id="UP000184513">
    <property type="component" value="Unassembled WGS sequence"/>
</dbReference>
<dbReference type="EMBL" id="FRCY01000001">
    <property type="protein sequence ID" value="SHM33135.1"/>
    <property type="molecule type" value="Genomic_DNA"/>
</dbReference>
<dbReference type="PANTHER" id="PTHR48079">
    <property type="entry name" value="PROTEIN YEEZ"/>
    <property type="match status" value="1"/>
</dbReference>
<feature type="domain" description="NAD-dependent epimerase/dehydratase" evidence="1">
    <location>
        <begin position="19"/>
        <end position="242"/>
    </location>
</feature>
<protein>
    <submittedName>
        <fullName evidence="2">Nucleoside-diphosphate-sugar epimerase</fullName>
    </submittedName>
</protein>
<accession>A0A1M7HXC9</accession>
<dbReference type="InterPro" id="IPR001509">
    <property type="entry name" value="Epimerase_deHydtase"/>
</dbReference>
<dbReference type="AlphaFoldDB" id="A0A1M7HXC9"/>
<dbReference type="GO" id="GO:0005737">
    <property type="term" value="C:cytoplasm"/>
    <property type="evidence" value="ECO:0007669"/>
    <property type="project" value="TreeGrafter"/>
</dbReference>